<evidence type="ECO:0000259" key="1">
    <source>
        <dbReference type="Pfam" id="PF00668"/>
    </source>
</evidence>
<dbReference type="SUPFAM" id="SSF52777">
    <property type="entry name" value="CoA-dependent acyltransferases"/>
    <property type="match status" value="2"/>
</dbReference>
<sequence length="451" mass="49276">MARMTRQAVRVDGGRDVLTPTTLGQRSIWVDIDRQMPDTSFYNSTVFTPVPEGVDLPGVLAALGALARRHEALRTLFHRDRNGNLMQQVMAAGELPVEICEATAEDPDPRALVDDLEARVRGHRFDHTTEWPIRPAVGVLDGAPRVVITCVSHAATDYLGTRVLGAELARLLAGEELPPPGMQPVELAEFERSEPGRRVQERSLAYWREQLVTAPSAIFAPREPDEPRYAVAMLNSSAVKLALDALATRYATGSSVVLLTATAKVLGQRTGHDRVPMILIAGNRHRPELRGYVGNLVQDVPATIDVSAEDFAVLVKGCWGTAMKAYRSGISDRQKISALRGTLAATADPSCYFNDLRQAGPDTGRIEEVTAERLRTARATSQLTFGPGYEVDELTFFLKVIEDGPDRLELTVRADTTRLGRDDAAEILREIEELLVTVTAQERVLAATGAP</sequence>
<gene>
    <name evidence="2" type="ORF">D0Q02_21800</name>
</gene>
<dbReference type="Gene3D" id="3.30.559.30">
    <property type="entry name" value="Nonribosomal peptide synthetase, condensation domain"/>
    <property type="match status" value="1"/>
</dbReference>
<dbReference type="PANTHER" id="PTHR45527:SF1">
    <property type="entry name" value="FATTY ACID SYNTHASE"/>
    <property type="match status" value="1"/>
</dbReference>
<dbReference type="GO" id="GO:0005829">
    <property type="term" value="C:cytosol"/>
    <property type="evidence" value="ECO:0007669"/>
    <property type="project" value="TreeGrafter"/>
</dbReference>
<dbReference type="GO" id="GO:0008610">
    <property type="term" value="P:lipid biosynthetic process"/>
    <property type="evidence" value="ECO:0007669"/>
    <property type="project" value="UniProtKB-ARBA"/>
</dbReference>
<dbReference type="InterPro" id="IPR001242">
    <property type="entry name" value="Condensation_dom"/>
</dbReference>
<dbReference type="OrthoDB" id="5194982at2"/>
<dbReference type="Gene3D" id="3.30.559.10">
    <property type="entry name" value="Chloramphenicol acetyltransferase-like domain"/>
    <property type="match status" value="1"/>
</dbReference>
<feature type="domain" description="Condensation" evidence="1">
    <location>
        <begin position="25"/>
        <end position="328"/>
    </location>
</feature>
<protein>
    <recommendedName>
        <fullName evidence="1">Condensation domain-containing protein</fullName>
    </recommendedName>
</protein>
<reference evidence="2 3" key="1">
    <citation type="submission" date="2018-08" db="EMBL/GenBank/DDBJ databases">
        <title>Verrucosispora craniellae sp. nov., isolated from a marine sponge in the South China Sea.</title>
        <authorList>
            <person name="Li L."/>
            <person name="Lin H.W."/>
        </authorList>
    </citation>
    <scope>NUCLEOTIDE SEQUENCE [LARGE SCALE GENOMIC DNA]</scope>
    <source>
        <strain evidence="2 3">LHW63014</strain>
    </source>
</reference>
<evidence type="ECO:0000313" key="3">
    <source>
        <dbReference type="Proteomes" id="UP000262621"/>
    </source>
</evidence>
<dbReference type="PANTHER" id="PTHR45527">
    <property type="entry name" value="NONRIBOSOMAL PEPTIDE SYNTHETASE"/>
    <property type="match status" value="1"/>
</dbReference>
<evidence type="ECO:0000313" key="2">
    <source>
        <dbReference type="EMBL" id="RFS44540.1"/>
    </source>
</evidence>
<dbReference type="RefSeq" id="WP_117229880.1">
    <property type="nucleotide sequence ID" value="NZ_CP061725.1"/>
</dbReference>
<dbReference type="GO" id="GO:0009366">
    <property type="term" value="C:enterobactin synthetase complex"/>
    <property type="evidence" value="ECO:0007669"/>
    <property type="project" value="TreeGrafter"/>
</dbReference>
<comment type="caution">
    <text evidence="2">The sequence shown here is derived from an EMBL/GenBank/DDBJ whole genome shotgun (WGS) entry which is preliminary data.</text>
</comment>
<keyword evidence="3" id="KW-1185">Reference proteome</keyword>
<dbReference type="GO" id="GO:0009239">
    <property type="term" value="P:enterobactin biosynthetic process"/>
    <property type="evidence" value="ECO:0007669"/>
    <property type="project" value="TreeGrafter"/>
</dbReference>
<name>A0A372FVJ7_9ACTN</name>
<organism evidence="2 3">
    <name type="scientific">Micromonospora craniellae</name>
    <dbReference type="NCBI Taxonomy" id="2294034"/>
    <lineage>
        <taxon>Bacteria</taxon>
        <taxon>Bacillati</taxon>
        <taxon>Actinomycetota</taxon>
        <taxon>Actinomycetes</taxon>
        <taxon>Micromonosporales</taxon>
        <taxon>Micromonosporaceae</taxon>
        <taxon>Micromonospora</taxon>
    </lineage>
</organism>
<dbReference type="Pfam" id="PF00668">
    <property type="entry name" value="Condensation"/>
    <property type="match status" value="1"/>
</dbReference>
<dbReference type="GO" id="GO:0047527">
    <property type="term" value="F:2,3-dihydroxybenzoate-serine ligase activity"/>
    <property type="evidence" value="ECO:0007669"/>
    <property type="project" value="TreeGrafter"/>
</dbReference>
<dbReference type="GO" id="GO:0031177">
    <property type="term" value="F:phosphopantetheine binding"/>
    <property type="evidence" value="ECO:0007669"/>
    <property type="project" value="TreeGrafter"/>
</dbReference>
<dbReference type="GO" id="GO:0043041">
    <property type="term" value="P:amino acid activation for nonribosomal peptide biosynthetic process"/>
    <property type="evidence" value="ECO:0007669"/>
    <property type="project" value="TreeGrafter"/>
</dbReference>
<dbReference type="AlphaFoldDB" id="A0A372FVJ7"/>
<dbReference type="Proteomes" id="UP000262621">
    <property type="component" value="Unassembled WGS sequence"/>
</dbReference>
<proteinExistence type="predicted"/>
<dbReference type="InterPro" id="IPR023213">
    <property type="entry name" value="CAT-like_dom_sf"/>
</dbReference>
<dbReference type="EMBL" id="QVFU01000028">
    <property type="protein sequence ID" value="RFS44540.1"/>
    <property type="molecule type" value="Genomic_DNA"/>
</dbReference>
<accession>A0A372FVJ7</accession>